<accession>A0A0M0KXY1</accession>
<dbReference type="InterPro" id="IPR000182">
    <property type="entry name" value="GNAT_dom"/>
</dbReference>
<reference evidence="3" key="1">
    <citation type="submission" date="2015-08" db="EMBL/GenBank/DDBJ databases">
        <title>Fjat-14210 dsm16467.</title>
        <authorList>
            <person name="Liu B."/>
            <person name="Wang J."/>
            <person name="Zhu Y."/>
            <person name="Liu G."/>
            <person name="Chen Q."/>
            <person name="Chen Z."/>
            <person name="Lan J."/>
            <person name="Che J."/>
            <person name="Ge C."/>
            <person name="Shi H."/>
            <person name="Pan Z."/>
            <person name="Liu X."/>
        </authorList>
    </citation>
    <scope>NUCLEOTIDE SEQUENCE [LARGE SCALE GENOMIC DNA]</scope>
    <source>
        <strain evidence="3">DSM 16467</strain>
    </source>
</reference>
<gene>
    <name evidence="2" type="ORF">AMD01_15635</name>
</gene>
<evidence type="ECO:0000313" key="2">
    <source>
        <dbReference type="EMBL" id="KOO43457.1"/>
    </source>
</evidence>
<organism evidence="2 3">
    <name type="scientific">Priestia koreensis</name>
    <dbReference type="NCBI Taxonomy" id="284581"/>
    <lineage>
        <taxon>Bacteria</taxon>
        <taxon>Bacillati</taxon>
        <taxon>Bacillota</taxon>
        <taxon>Bacilli</taxon>
        <taxon>Bacillales</taxon>
        <taxon>Bacillaceae</taxon>
        <taxon>Priestia</taxon>
    </lineage>
</organism>
<name>A0A0M0KXY1_9BACI</name>
<protein>
    <recommendedName>
        <fullName evidence="1">N-acetyltransferase domain-containing protein</fullName>
    </recommendedName>
</protein>
<comment type="caution">
    <text evidence="2">The sequence shown here is derived from an EMBL/GenBank/DDBJ whole genome shotgun (WGS) entry which is preliminary data.</text>
</comment>
<dbReference type="AlphaFoldDB" id="A0A0M0KXY1"/>
<dbReference type="STRING" id="284581.AMD01_15635"/>
<proteinExistence type="predicted"/>
<feature type="domain" description="N-acetyltransferase" evidence="1">
    <location>
        <begin position="20"/>
        <end position="157"/>
    </location>
</feature>
<evidence type="ECO:0000259" key="1">
    <source>
        <dbReference type="PROSITE" id="PS51186"/>
    </source>
</evidence>
<dbReference type="GO" id="GO:0016747">
    <property type="term" value="F:acyltransferase activity, transferring groups other than amino-acyl groups"/>
    <property type="evidence" value="ECO:0007669"/>
    <property type="project" value="InterPro"/>
</dbReference>
<dbReference type="Proteomes" id="UP000037558">
    <property type="component" value="Unassembled WGS sequence"/>
</dbReference>
<dbReference type="SUPFAM" id="SSF55729">
    <property type="entry name" value="Acyl-CoA N-acyltransferases (Nat)"/>
    <property type="match status" value="1"/>
</dbReference>
<dbReference type="InterPro" id="IPR016181">
    <property type="entry name" value="Acyl_CoA_acyltransferase"/>
</dbReference>
<dbReference type="EMBL" id="LILC01000021">
    <property type="protein sequence ID" value="KOO43457.1"/>
    <property type="molecule type" value="Genomic_DNA"/>
</dbReference>
<evidence type="ECO:0000313" key="3">
    <source>
        <dbReference type="Proteomes" id="UP000037558"/>
    </source>
</evidence>
<dbReference type="Gene3D" id="3.40.630.30">
    <property type="match status" value="1"/>
</dbReference>
<dbReference type="PROSITE" id="PS51186">
    <property type="entry name" value="GNAT"/>
    <property type="match status" value="1"/>
</dbReference>
<sequence>MTIITLTSMNEEEFNLFLDATVPRYAQSVSKAQEISFESALEKATSQTGTLLYEGLQTPNHYFFQILCDGTSIGNLWIYIDVNTNSAFLYEIFIVEEGRGKRIGYHAIKKAEEWLIHEKGVPKFGLHVFAYNERAHKLYQKLGFQEISFTMSKTIEP</sequence>
<dbReference type="CDD" id="cd04301">
    <property type="entry name" value="NAT_SF"/>
    <property type="match status" value="1"/>
</dbReference>
<dbReference type="PATRIC" id="fig|284581.3.peg.1128"/>
<keyword evidence="3" id="KW-1185">Reference proteome</keyword>
<dbReference type="Pfam" id="PF00583">
    <property type="entry name" value="Acetyltransf_1"/>
    <property type="match status" value="1"/>
</dbReference>